<dbReference type="RefSeq" id="XP_009842635.1">
    <property type="nucleotide sequence ID" value="XM_009844333.1"/>
</dbReference>
<proteinExistence type="predicted"/>
<accession>W4FK75</accession>
<dbReference type="OrthoDB" id="166347at2759"/>
<dbReference type="AlphaFoldDB" id="W4FK75"/>
<sequence>MKKGKLPRGAYKQAAEKLNMNPRTLGPTQIYSTDRVQRLVQAVHAGQCSTFRDMAEATGLTLGTLTLMDANSDERTAFCHSLAGLLEDLELWDVLHLDEKWFDADKDRRKIYLVPGEMQPRRSGKSKRFIHKVMFLGPVARPRYDETRGVFFDGKIGMLPFVRLVSATRNSRN</sequence>
<dbReference type="VEuPathDB" id="FungiDB:H257_16015"/>
<dbReference type="PANTHER" id="PTHR47169:SF3">
    <property type="match status" value="1"/>
</dbReference>
<dbReference type="EMBL" id="KI913191">
    <property type="protein sequence ID" value="ETV67890.1"/>
    <property type="molecule type" value="Genomic_DNA"/>
</dbReference>
<dbReference type="InterPro" id="IPR036397">
    <property type="entry name" value="RNaseH_sf"/>
</dbReference>
<name>W4FK75_APHAT</name>
<protein>
    <submittedName>
        <fullName evidence="1">Uncharacterized protein</fullName>
    </submittedName>
</protein>
<gene>
    <name evidence="1" type="ORF">H257_16015</name>
</gene>
<dbReference type="GeneID" id="20818011"/>
<dbReference type="GO" id="GO:0003676">
    <property type="term" value="F:nucleic acid binding"/>
    <property type="evidence" value="ECO:0007669"/>
    <property type="project" value="InterPro"/>
</dbReference>
<reference evidence="1" key="1">
    <citation type="submission" date="2013-12" db="EMBL/GenBank/DDBJ databases">
        <title>The Genome Sequence of Aphanomyces astaci APO3.</title>
        <authorList>
            <consortium name="The Broad Institute Genomics Platform"/>
            <person name="Russ C."/>
            <person name="Tyler B."/>
            <person name="van West P."/>
            <person name="Dieguez-Uribeondo J."/>
            <person name="Young S.K."/>
            <person name="Zeng Q."/>
            <person name="Gargeya S."/>
            <person name="Fitzgerald M."/>
            <person name="Abouelleil A."/>
            <person name="Alvarado L."/>
            <person name="Chapman S.B."/>
            <person name="Gainer-Dewar J."/>
            <person name="Goldberg J."/>
            <person name="Griggs A."/>
            <person name="Gujja S."/>
            <person name="Hansen M."/>
            <person name="Howarth C."/>
            <person name="Imamovic A."/>
            <person name="Ireland A."/>
            <person name="Larimer J."/>
            <person name="McCowan C."/>
            <person name="Murphy C."/>
            <person name="Pearson M."/>
            <person name="Poon T.W."/>
            <person name="Priest M."/>
            <person name="Roberts A."/>
            <person name="Saif S."/>
            <person name="Shea T."/>
            <person name="Sykes S."/>
            <person name="Wortman J."/>
            <person name="Nusbaum C."/>
            <person name="Birren B."/>
        </authorList>
    </citation>
    <scope>NUCLEOTIDE SEQUENCE [LARGE SCALE GENOMIC DNA]</scope>
    <source>
        <strain evidence="1">APO3</strain>
    </source>
</reference>
<evidence type="ECO:0000313" key="1">
    <source>
        <dbReference type="EMBL" id="ETV67890.1"/>
    </source>
</evidence>
<dbReference type="Gene3D" id="3.30.420.10">
    <property type="entry name" value="Ribonuclease H-like superfamily/Ribonuclease H"/>
    <property type="match status" value="1"/>
</dbReference>
<organism evidence="1">
    <name type="scientific">Aphanomyces astaci</name>
    <name type="common">Crayfish plague agent</name>
    <dbReference type="NCBI Taxonomy" id="112090"/>
    <lineage>
        <taxon>Eukaryota</taxon>
        <taxon>Sar</taxon>
        <taxon>Stramenopiles</taxon>
        <taxon>Oomycota</taxon>
        <taxon>Saprolegniomycetes</taxon>
        <taxon>Saprolegniales</taxon>
        <taxon>Verrucalvaceae</taxon>
        <taxon>Aphanomyces</taxon>
    </lineage>
</organism>
<dbReference type="PANTHER" id="PTHR47169">
    <property type="entry name" value="OS01G0541250 PROTEIN"/>
    <property type="match status" value="1"/>
</dbReference>